<dbReference type="SMART" id="SM00479">
    <property type="entry name" value="EXOIII"/>
    <property type="match status" value="1"/>
</dbReference>
<dbReference type="GO" id="GO:0008408">
    <property type="term" value="F:3'-5' exonuclease activity"/>
    <property type="evidence" value="ECO:0007669"/>
    <property type="project" value="InterPro"/>
</dbReference>
<feature type="region of interest" description="Disordered" evidence="10">
    <location>
        <begin position="276"/>
        <end position="365"/>
    </location>
</feature>
<reference evidence="12" key="1">
    <citation type="submission" date="2020-05" db="EMBL/GenBank/DDBJ databases">
        <title>Mycena genomes resolve the evolution of fungal bioluminescence.</title>
        <authorList>
            <person name="Tsai I.J."/>
        </authorList>
    </citation>
    <scope>NUCLEOTIDE SEQUENCE</scope>
    <source>
        <strain evidence="12">CCC161011</strain>
    </source>
</reference>
<proteinExistence type="inferred from homology"/>
<dbReference type="InterPro" id="IPR037431">
    <property type="entry name" value="REX4_DEDDh_dom"/>
</dbReference>
<comment type="function">
    <text evidence="9">Exoribonuclease involved in ribosome biosynthesis. Involved in the processing of ITS1, the internal transcribed spacer localized between the 18S and 5.8S rRNAs.</text>
</comment>
<comment type="subcellular location">
    <subcellularLocation>
        <location evidence="1">Nucleus</location>
    </subcellularLocation>
</comment>
<keyword evidence="5" id="KW-0540">Nuclease</keyword>
<dbReference type="FunFam" id="3.30.420.10:FF:000007">
    <property type="entry name" value="Interferon-stimulated exonuclease gene 20"/>
    <property type="match status" value="1"/>
</dbReference>
<keyword evidence="6" id="KW-0378">Hydrolase</keyword>
<dbReference type="Pfam" id="PF00929">
    <property type="entry name" value="RNase_T"/>
    <property type="match status" value="1"/>
</dbReference>
<evidence type="ECO:0000256" key="4">
    <source>
        <dbReference type="ARBA" id="ARBA00022552"/>
    </source>
</evidence>
<comment type="similarity">
    <text evidence="2">Belongs to the REXO4 family.</text>
</comment>
<feature type="compositionally biased region" description="Gly residues" evidence="10">
    <location>
        <begin position="330"/>
        <end position="342"/>
    </location>
</feature>
<evidence type="ECO:0000259" key="11">
    <source>
        <dbReference type="SMART" id="SM00479"/>
    </source>
</evidence>
<evidence type="ECO:0000256" key="2">
    <source>
        <dbReference type="ARBA" id="ARBA00010489"/>
    </source>
</evidence>
<evidence type="ECO:0000313" key="13">
    <source>
        <dbReference type="Proteomes" id="UP000620124"/>
    </source>
</evidence>
<protein>
    <recommendedName>
        <fullName evidence="3">RNA exonuclease 4</fullName>
    </recommendedName>
</protein>
<evidence type="ECO:0000256" key="8">
    <source>
        <dbReference type="ARBA" id="ARBA00023242"/>
    </source>
</evidence>
<keyword evidence="8" id="KW-0539">Nucleus</keyword>
<evidence type="ECO:0000256" key="9">
    <source>
        <dbReference type="ARBA" id="ARBA00025599"/>
    </source>
</evidence>
<dbReference type="OrthoDB" id="8191639at2759"/>
<evidence type="ECO:0000256" key="7">
    <source>
        <dbReference type="ARBA" id="ARBA00022839"/>
    </source>
</evidence>
<feature type="domain" description="Exonuclease" evidence="11">
    <location>
        <begin position="111"/>
        <end position="275"/>
    </location>
</feature>
<dbReference type="PANTHER" id="PTHR12801:SF45">
    <property type="entry name" value="RNA EXONUCLEASE 4"/>
    <property type="match status" value="1"/>
</dbReference>
<keyword evidence="4" id="KW-0698">rRNA processing</keyword>
<dbReference type="PANTHER" id="PTHR12801">
    <property type="entry name" value="RNA EXONUCLEASE REXO1 / RECO3 FAMILY MEMBER-RELATED"/>
    <property type="match status" value="1"/>
</dbReference>
<dbReference type="SUPFAM" id="SSF53098">
    <property type="entry name" value="Ribonuclease H-like"/>
    <property type="match status" value="1"/>
</dbReference>
<dbReference type="Gene3D" id="3.30.420.10">
    <property type="entry name" value="Ribonuclease H-like superfamily/Ribonuclease H"/>
    <property type="match status" value="1"/>
</dbReference>
<dbReference type="InterPro" id="IPR013520">
    <property type="entry name" value="Ribonucl_H"/>
</dbReference>
<dbReference type="EMBL" id="JACAZI010000039">
    <property type="protein sequence ID" value="KAF7326910.1"/>
    <property type="molecule type" value="Genomic_DNA"/>
</dbReference>
<keyword evidence="7 12" id="KW-0269">Exonuclease</keyword>
<evidence type="ECO:0000256" key="3">
    <source>
        <dbReference type="ARBA" id="ARBA00016937"/>
    </source>
</evidence>
<dbReference type="InterPro" id="IPR047021">
    <property type="entry name" value="REXO1/3/4-like"/>
</dbReference>
<feature type="region of interest" description="Disordered" evidence="10">
    <location>
        <begin position="28"/>
        <end position="83"/>
    </location>
</feature>
<dbReference type="Proteomes" id="UP000620124">
    <property type="component" value="Unassembled WGS sequence"/>
</dbReference>
<dbReference type="GO" id="GO:0003676">
    <property type="term" value="F:nucleic acid binding"/>
    <property type="evidence" value="ECO:0007669"/>
    <property type="project" value="InterPro"/>
</dbReference>
<keyword evidence="13" id="KW-1185">Reference proteome</keyword>
<sequence>MSKKSGPSASKSSLPSANWLALQKVIVLPKPARKRDSSHESPRKRRKVEHSRSPSPRSGPDAVTVSPAPKSTRDVVDTGADTMKNGESLSALRRMIFGQVEYSDAQRQPGKYLALDCEMVGVGPEGAESVLARVSLVNFHGAVQLDEFVRPRERVVDYRTEFSGVRESDMVNAKPFTAVQAAVAALLTDRILVGHAVHNDLKALLLSHPHNATRDTQYYAGKFGVVKNRRIALRKLVQQEVGATIQGGEHSSVTDAPRRWRCIGCIGKSGSGGRRGQLVVLDGDDASSSRDNKNKSGKGKKAKDGTVFPGGGRKGVSSGLSTVVRRGSAKSGGGSGGGGGGDKTAWWKELGSGSTGSKGSMAVRI</sequence>
<evidence type="ECO:0000256" key="5">
    <source>
        <dbReference type="ARBA" id="ARBA00022722"/>
    </source>
</evidence>
<evidence type="ECO:0000256" key="10">
    <source>
        <dbReference type="SAM" id="MobiDB-lite"/>
    </source>
</evidence>
<dbReference type="GO" id="GO:0006364">
    <property type="term" value="P:rRNA processing"/>
    <property type="evidence" value="ECO:0007669"/>
    <property type="project" value="UniProtKB-KW"/>
</dbReference>
<evidence type="ECO:0000313" key="12">
    <source>
        <dbReference type="EMBL" id="KAF7326910.1"/>
    </source>
</evidence>
<organism evidence="12 13">
    <name type="scientific">Mycena venus</name>
    <dbReference type="NCBI Taxonomy" id="2733690"/>
    <lineage>
        <taxon>Eukaryota</taxon>
        <taxon>Fungi</taxon>
        <taxon>Dikarya</taxon>
        <taxon>Basidiomycota</taxon>
        <taxon>Agaricomycotina</taxon>
        <taxon>Agaricomycetes</taxon>
        <taxon>Agaricomycetidae</taxon>
        <taxon>Agaricales</taxon>
        <taxon>Marasmiineae</taxon>
        <taxon>Mycenaceae</taxon>
        <taxon>Mycena</taxon>
    </lineage>
</organism>
<evidence type="ECO:0000256" key="1">
    <source>
        <dbReference type="ARBA" id="ARBA00004123"/>
    </source>
</evidence>
<comment type="caution">
    <text evidence="12">The sequence shown here is derived from an EMBL/GenBank/DDBJ whole genome shotgun (WGS) entry which is preliminary data.</text>
</comment>
<evidence type="ECO:0000256" key="6">
    <source>
        <dbReference type="ARBA" id="ARBA00022801"/>
    </source>
</evidence>
<name>A0A8H6U024_9AGAR</name>
<dbReference type="GO" id="GO:0005634">
    <property type="term" value="C:nucleus"/>
    <property type="evidence" value="ECO:0007669"/>
    <property type="project" value="UniProtKB-SubCell"/>
</dbReference>
<gene>
    <name evidence="12" type="ORF">MVEN_02584900</name>
</gene>
<dbReference type="CDD" id="cd06144">
    <property type="entry name" value="REX4_like"/>
    <property type="match status" value="1"/>
</dbReference>
<dbReference type="InterPro" id="IPR012337">
    <property type="entry name" value="RNaseH-like_sf"/>
</dbReference>
<accession>A0A8H6U024</accession>
<dbReference type="InterPro" id="IPR036397">
    <property type="entry name" value="RNaseH_sf"/>
</dbReference>
<dbReference type="AlphaFoldDB" id="A0A8H6U024"/>